<comment type="caution">
    <text evidence="3">The sequence shown here is derived from an EMBL/GenBank/DDBJ whole genome shotgun (WGS) entry which is preliminary data.</text>
</comment>
<keyword evidence="2" id="KW-0732">Signal</keyword>
<dbReference type="EMBL" id="JELY01000824">
    <property type="protein sequence ID" value="KYF57984.1"/>
    <property type="molecule type" value="Genomic_DNA"/>
</dbReference>
<proteinExistence type="predicted"/>
<organism evidence="3 4">
    <name type="scientific">Sorangium cellulosum</name>
    <name type="common">Polyangium cellulosum</name>
    <dbReference type="NCBI Taxonomy" id="56"/>
    <lineage>
        <taxon>Bacteria</taxon>
        <taxon>Pseudomonadati</taxon>
        <taxon>Myxococcota</taxon>
        <taxon>Polyangia</taxon>
        <taxon>Polyangiales</taxon>
        <taxon>Polyangiaceae</taxon>
        <taxon>Sorangium</taxon>
    </lineage>
</organism>
<evidence type="ECO:0008006" key="5">
    <source>
        <dbReference type="Google" id="ProtNLM"/>
    </source>
</evidence>
<dbReference type="PROSITE" id="PS51257">
    <property type="entry name" value="PROKAR_LIPOPROTEIN"/>
    <property type="match status" value="1"/>
</dbReference>
<name>A0A150PQN9_SORCE</name>
<evidence type="ECO:0000256" key="2">
    <source>
        <dbReference type="SAM" id="SignalP"/>
    </source>
</evidence>
<gene>
    <name evidence="3" type="ORF">BE08_16675</name>
</gene>
<sequence length="324" mass="34413">MLFRPRMLRSRPAVLIASLALISGCAARPGPTPAASTDIQLAPAPRSPEAQAKGEAGTSGVVLVWGSAGDGPPRTWHVGEGGAVIREEPGIAVATRRGVWRWETRAKEVETEACELWDGDMREPGEGTATDAELVLREGDERQAVITSPERDEGNVFQHSAVLIGSVGAYLFIEERTYSDHCGAHGSEGAAFTVWDAERGGAVDLLAEVAGVPPLQRAAEAMLEALEEDPEAAWREGEPMQLVKLAPAYDARGSLRLTAQFVRSACYACSDGAWSSYSRSSMVPLPRSPARLAAWTASPPAVQAFLAQTPGVKLGGWSRAGQDE</sequence>
<accession>A0A150PQN9</accession>
<evidence type="ECO:0000313" key="4">
    <source>
        <dbReference type="Proteomes" id="UP000075420"/>
    </source>
</evidence>
<evidence type="ECO:0000313" key="3">
    <source>
        <dbReference type="EMBL" id="KYF57984.1"/>
    </source>
</evidence>
<feature type="chain" id="PRO_5007566101" description="Secreted protein" evidence="2">
    <location>
        <begin position="28"/>
        <end position="324"/>
    </location>
</feature>
<evidence type="ECO:0000256" key="1">
    <source>
        <dbReference type="SAM" id="MobiDB-lite"/>
    </source>
</evidence>
<dbReference type="Proteomes" id="UP000075420">
    <property type="component" value="Unassembled WGS sequence"/>
</dbReference>
<reference evidence="3 4" key="1">
    <citation type="submission" date="2014-02" db="EMBL/GenBank/DDBJ databases">
        <title>The small core and large imbalanced accessory genome model reveals a collaborative survival strategy of Sorangium cellulosum strains in nature.</title>
        <authorList>
            <person name="Han K."/>
            <person name="Peng R."/>
            <person name="Blom J."/>
            <person name="Li Y.-Z."/>
        </authorList>
    </citation>
    <scope>NUCLEOTIDE SEQUENCE [LARGE SCALE GENOMIC DNA]</scope>
    <source>
        <strain evidence="3 4">So0157-25</strain>
    </source>
</reference>
<feature type="signal peptide" evidence="2">
    <location>
        <begin position="1"/>
        <end position="27"/>
    </location>
</feature>
<feature type="region of interest" description="Disordered" evidence="1">
    <location>
        <begin position="31"/>
        <end position="57"/>
    </location>
</feature>
<dbReference type="AlphaFoldDB" id="A0A150PQN9"/>
<protein>
    <recommendedName>
        <fullName evidence="5">Secreted protein</fullName>
    </recommendedName>
</protein>